<protein>
    <submittedName>
        <fullName evidence="2">Uncharacterized protein</fullName>
    </submittedName>
</protein>
<organism evidence="2 3">
    <name type="scientific">Favolaschia claudopus</name>
    <dbReference type="NCBI Taxonomy" id="2862362"/>
    <lineage>
        <taxon>Eukaryota</taxon>
        <taxon>Fungi</taxon>
        <taxon>Dikarya</taxon>
        <taxon>Basidiomycota</taxon>
        <taxon>Agaricomycotina</taxon>
        <taxon>Agaricomycetes</taxon>
        <taxon>Agaricomycetidae</taxon>
        <taxon>Agaricales</taxon>
        <taxon>Marasmiineae</taxon>
        <taxon>Mycenaceae</taxon>
        <taxon>Favolaschia</taxon>
    </lineage>
</organism>
<dbReference type="Proteomes" id="UP001362999">
    <property type="component" value="Unassembled WGS sequence"/>
</dbReference>
<evidence type="ECO:0000313" key="3">
    <source>
        <dbReference type="Proteomes" id="UP001362999"/>
    </source>
</evidence>
<evidence type="ECO:0000256" key="1">
    <source>
        <dbReference type="SAM" id="MobiDB-lite"/>
    </source>
</evidence>
<sequence length="211" mass="24141">MTWGSLRHVLKRPHGRSRRRALRGLAGSRKHWTRMRAGAPRRSGNGMCCCDEVFLCVLLVHVVERTPGMRNTVTLVRGLAATVVRRELTKFARSVAFCISVDRNRVVYAWLHSSFIEMCHRDRRDGTEELRRCVSQLEGVKRPLLESDEVDHPMTHRNEERVDASSQRQLREQSDDDWPLELLLRTTTANSTSGVLRWSGVVCGIAGPRTR</sequence>
<keyword evidence="3" id="KW-1185">Reference proteome</keyword>
<feature type="region of interest" description="Disordered" evidence="1">
    <location>
        <begin position="145"/>
        <end position="173"/>
    </location>
</feature>
<dbReference type="AlphaFoldDB" id="A0AAW0A177"/>
<dbReference type="EMBL" id="JAWWNJ010000096">
    <property type="protein sequence ID" value="KAK6996702.1"/>
    <property type="molecule type" value="Genomic_DNA"/>
</dbReference>
<name>A0AAW0A177_9AGAR</name>
<proteinExistence type="predicted"/>
<gene>
    <name evidence="2" type="ORF">R3P38DRAFT_1957085</name>
</gene>
<accession>A0AAW0A177</accession>
<comment type="caution">
    <text evidence="2">The sequence shown here is derived from an EMBL/GenBank/DDBJ whole genome shotgun (WGS) entry which is preliminary data.</text>
</comment>
<evidence type="ECO:0000313" key="2">
    <source>
        <dbReference type="EMBL" id="KAK6996702.1"/>
    </source>
</evidence>
<reference evidence="2 3" key="1">
    <citation type="journal article" date="2024" name="J Genomics">
        <title>Draft genome sequencing and assembly of Favolaschia claudopus CIRM-BRFM 2984 isolated from oak limbs.</title>
        <authorList>
            <person name="Navarro D."/>
            <person name="Drula E."/>
            <person name="Chaduli D."/>
            <person name="Cazenave R."/>
            <person name="Ahrendt S."/>
            <person name="Wang J."/>
            <person name="Lipzen A."/>
            <person name="Daum C."/>
            <person name="Barry K."/>
            <person name="Grigoriev I.V."/>
            <person name="Favel A."/>
            <person name="Rosso M.N."/>
            <person name="Martin F."/>
        </authorList>
    </citation>
    <scope>NUCLEOTIDE SEQUENCE [LARGE SCALE GENOMIC DNA]</scope>
    <source>
        <strain evidence="2 3">CIRM-BRFM 2984</strain>
    </source>
</reference>